<keyword evidence="3 6" id="KW-0479">Metal-binding</keyword>
<feature type="binding site" evidence="6">
    <location>
        <position position="321"/>
    </location>
    <ligand>
        <name>[4Fe-4S] cluster</name>
        <dbReference type="ChEBI" id="CHEBI:49883"/>
        <note>4Fe-4S-S-AdoMet</note>
    </ligand>
</feature>
<reference evidence="8" key="1">
    <citation type="journal article" date="2021" name="PeerJ">
        <title>Extensive microbial diversity within the chicken gut microbiome revealed by metagenomics and culture.</title>
        <authorList>
            <person name="Gilroy R."/>
            <person name="Ravi A."/>
            <person name="Getino M."/>
            <person name="Pursley I."/>
            <person name="Horton D.L."/>
            <person name="Alikhan N.F."/>
            <person name="Baker D."/>
            <person name="Gharbi K."/>
            <person name="Hall N."/>
            <person name="Watson M."/>
            <person name="Adriaenssens E.M."/>
            <person name="Foster-Nyarko E."/>
            <person name="Jarju S."/>
            <person name="Secka A."/>
            <person name="Antonio M."/>
            <person name="Oren A."/>
            <person name="Chaudhuri R.R."/>
            <person name="La Ragione R."/>
            <person name="Hildebrand F."/>
            <person name="Pallen M.J."/>
        </authorList>
    </citation>
    <scope>NUCLEOTIDE SEQUENCE</scope>
    <source>
        <strain evidence="8">ChiHjej12B11-9795</strain>
    </source>
</reference>
<dbReference type="PROSITE" id="PS01278">
    <property type="entry name" value="MTTASE_RADICAL"/>
    <property type="match status" value="1"/>
</dbReference>
<dbReference type="Pfam" id="PF11842">
    <property type="entry name" value="DUF3362"/>
    <property type="match status" value="1"/>
</dbReference>
<evidence type="ECO:0000313" key="9">
    <source>
        <dbReference type="Proteomes" id="UP000823862"/>
    </source>
</evidence>
<evidence type="ECO:0000256" key="5">
    <source>
        <dbReference type="ARBA" id="ARBA00023014"/>
    </source>
</evidence>
<keyword evidence="4 6" id="KW-0408">Iron</keyword>
<dbReference type="PANTHER" id="PTHR32331:SF0">
    <property type="entry name" value="UPF0313 PROTEIN YGIQ"/>
    <property type="match status" value="1"/>
</dbReference>
<feature type="binding site" evidence="6">
    <location>
        <position position="317"/>
    </location>
    <ligand>
        <name>[4Fe-4S] cluster</name>
        <dbReference type="ChEBI" id="CHEBI:49883"/>
        <note>4Fe-4S-S-AdoMet</note>
    </ligand>
</feature>
<evidence type="ECO:0000259" key="7">
    <source>
        <dbReference type="PROSITE" id="PS51918"/>
    </source>
</evidence>
<dbReference type="InterPro" id="IPR007197">
    <property type="entry name" value="rSAM"/>
</dbReference>
<dbReference type="SUPFAM" id="SSF102114">
    <property type="entry name" value="Radical SAM enzymes"/>
    <property type="match status" value="1"/>
</dbReference>
<keyword evidence="2 6" id="KW-0949">S-adenosyl-L-methionine</keyword>
<dbReference type="SFLD" id="SFLDS00029">
    <property type="entry name" value="Radical_SAM"/>
    <property type="match status" value="1"/>
</dbReference>
<dbReference type="EMBL" id="DWZI01000028">
    <property type="protein sequence ID" value="HJA85558.1"/>
    <property type="molecule type" value="Genomic_DNA"/>
</dbReference>
<dbReference type="Gene3D" id="3.80.30.20">
    <property type="entry name" value="tm_1862 like domain"/>
    <property type="match status" value="1"/>
</dbReference>
<dbReference type="InterPro" id="IPR024560">
    <property type="entry name" value="UPF0313_C"/>
</dbReference>
<evidence type="ECO:0000256" key="3">
    <source>
        <dbReference type="ARBA" id="ARBA00022723"/>
    </source>
</evidence>
<dbReference type="InterPro" id="IPR006638">
    <property type="entry name" value="Elp3/MiaA/NifB-like_rSAM"/>
</dbReference>
<dbReference type="InterPro" id="IPR022946">
    <property type="entry name" value="UPF0313"/>
</dbReference>
<dbReference type="Pfam" id="PF08497">
    <property type="entry name" value="Radical_SAM_N"/>
    <property type="match status" value="1"/>
</dbReference>
<dbReference type="GO" id="GO:0003824">
    <property type="term" value="F:catalytic activity"/>
    <property type="evidence" value="ECO:0007669"/>
    <property type="project" value="InterPro"/>
</dbReference>
<dbReference type="HAMAP" id="MF_01251">
    <property type="entry name" value="UPF0313"/>
    <property type="match status" value="1"/>
</dbReference>
<feature type="binding site" evidence="6">
    <location>
        <position position="324"/>
    </location>
    <ligand>
        <name>[4Fe-4S] cluster</name>
        <dbReference type="ChEBI" id="CHEBI:49883"/>
        <note>4Fe-4S-S-AdoMet</note>
    </ligand>
</feature>
<dbReference type="InterPro" id="IPR020612">
    <property type="entry name" value="Methylthiotransferase_CS"/>
</dbReference>
<reference evidence="8" key="2">
    <citation type="submission" date="2021-04" db="EMBL/GenBank/DDBJ databases">
        <authorList>
            <person name="Gilroy R."/>
        </authorList>
    </citation>
    <scope>NUCLEOTIDE SEQUENCE</scope>
    <source>
        <strain evidence="8">ChiHjej12B11-9795</strain>
    </source>
</reference>
<comment type="caution">
    <text evidence="8">The sequence shown here is derived from an EMBL/GenBank/DDBJ whole genome shotgun (WGS) entry which is preliminary data.</text>
</comment>
<organism evidence="8 9">
    <name type="scientific">Candidatus Bacteroides avicola</name>
    <dbReference type="NCBI Taxonomy" id="2838468"/>
    <lineage>
        <taxon>Bacteria</taxon>
        <taxon>Pseudomonadati</taxon>
        <taxon>Bacteroidota</taxon>
        <taxon>Bacteroidia</taxon>
        <taxon>Bacteroidales</taxon>
        <taxon>Bacteroidaceae</taxon>
        <taxon>Bacteroides</taxon>
    </lineage>
</organism>
<dbReference type="InterPro" id="IPR013704">
    <property type="entry name" value="UPF0313_N"/>
</dbReference>
<comment type="similarity">
    <text evidence="6">Belongs to the UPF0313 family.</text>
</comment>
<dbReference type="SFLD" id="SFLDG01069">
    <property type="entry name" value="UPF0313"/>
    <property type="match status" value="1"/>
</dbReference>
<comment type="cofactor">
    <cofactor evidence="6">
        <name>[4Fe-4S] cluster</name>
        <dbReference type="ChEBI" id="CHEBI:49883"/>
    </cofactor>
    <text evidence="6">Binds 1 [4Fe-4S] cluster. The cluster is coordinated with 3 cysteines and an exchangeable S-adenosyl-L-methionine.</text>
</comment>
<keyword evidence="1 6" id="KW-0004">4Fe-4S</keyword>
<dbReference type="AlphaFoldDB" id="A0A9D2HWS2"/>
<sequence>MKEYKLTDWLPTTKKEIELRGWEELDVILFSGDAYVDHPSFGAAVIGRILEAEGLRVAIVPQPNWRDDLRDFKKLGRPRLFFGITAGCMDSMVNRYTANKRLRSDDAYTPDARPDMRPEYPSIVYTQILKKLFPDIPVVLGGIEASMRRLTHYDYWQDALRPSILQDSGADILIYGMGEKPITELARRIPPHTPASEVLALVQDVPQIAYLTPTAQKPQEDDVVLYSHEECLQDKKKQAANFRHIEEESNKYTASRILQQTGPQTVVVNPPYPPMTEAELDHSYDLPYTRMPHPKYKGKRIPAYDMIKFSVNIHRGCFGGCAFCTISAHQGKFITSRSKESILREVKAIMELPDFKGYLSDLGGPSANMYRMKGRNEDLCHKCKRPSCIHPAVCPNLNTDHRPLLDIYQAVDALPGIKKSFIGSGVRYDLLLHTTNDPQTDKAAREYTRQLITRHVSGRLKVAPEHTSDRVLRIMRKPSFRLFEAFKRIFDQINREAGLRQQLIPYFISSHPGCHEEDMAELAVITKRLDFHLEQVQDFTPTPMTVATETWYTGYHPYTLEPVFSARTKQEKLAQRQFFFWYKPEERRNIIQELRKLKRDDLIDKLYGKRK</sequence>
<dbReference type="GO" id="GO:0005506">
    <property type="term" value="F:iron ion binding"/>
    <property type="evidence" value="ECO:0007669"/>
    <property type="project" value="UniProtKB-UniRule"/>
</dbReference>
<dbReference type="InterPro" id="IPR058240">
    <property type="entry name" value="rSAM_sf"/>
</dbReference>
<dbReference type="SFLD" id="SFLDG01082">
    <property type="entry name" value="B12-binding_domain_containing"/>
    <property type="match status" value="1"/>
</dbReference>
<proteinExistence type="inferred from homology"/>
<dbReference type="InterPro" id="IPR023404">
    <property type="entry name" value="rSAM_horseshoe"/>
</dbReference>
<dbReference type="SMART" id="SM00729">
    <property type="entry name" value="Elp3"/>
    <property type="match status" value="1"/>
</dbReference>
<dbReference type="NCBIfam" id="TIGR03904">
    <property type="entry name" value="SAM_YgiQ"/>
    <property type="match status" value="1"/>
</dbReference>
<name>A0A9D2HWS2_9BACE</name>
<evidence type="ECO:0000256" key="1">
    <source>
        <dbReference type="ARBA" id="ARBA00022485"/>
    </source>
</evidence>
<evidence type="ECO:0000256" key="6">
    <source>
        <dbReference type="HAMAP-Rule" id="MF_01251"/>
    </source>
</evidence>
<feature type="domain" description="Radical SAM core" evidence="7">
    <location>
        <begin position="303"/>
        <end position="583"/>
    </location>
</feature>
<dbReference type="PANTHER" id="PTHR32331">
    <property type="entry name" value="UPF0313 PROTEIN YGIQ"/>
    <property type="match status" value="1"/>
</dbReference>
<evidence type="ECO:0000313" key="8">
    <source>
        <dbReference type="EMBL" id="HJA85558.1"/>
    </source>
</evidence>
<protein>
    <submittedName>
        <fullName evidence="8">YgiQ family radical SAM protein</fullName>
    </submittedName>
</protein>
<accession>A0A9D2HWS2</accession>
<keyword evidence="5 6" id="KW-0411">Iron-sulfur</keyword>
<dbReference type="Proteomes" id="UP000823862">
    <property type="component" value="Unassembled WGS sequence"/>
</dbReference>
<evidence type="ECO:0000256" key="2">
    <source>
        <dbReference type="ARBA" id="ARBA00022691"/>
    </source>
</evidence>
<dbReference type="PROSITE" id="PS51918">
    <property type="entry name" value="RADICAL_SAM"/>
    <property type="match status" value="1"/>
</dbReference>
<gene>
    <name evidence="8" type="ORF">H9950_05100</name>
</gene>
<evidence type="ECO:0000256" key="4">
    <source>
        <dbReference type="ARBA" id="ARBA00023004"/>
    </source>
</evidence>
<dbReference type="GO" id="GO:0051539">
    <property type="term" value="F:4 iron, 4 sulfur cluster binding"/>
    <property type="evidence" value="ECO:0007669"/>
    <property type="project" value="UniProtKB-KW"/>
</dbReference>